<evidence type="ECO:0000313" key="19">
    <source>
        <dbReference type="Proteomes" id="UP000266042"/>
    </source>
</evidence>
<keyword evidence="14" id="KW-0460">Magnesium</keyword>
<dbReference type="InterPro" id="IPR008731">
    <property type="entry name" value="PTS_EIN"/>
</dbReference>
<keyword evidence="13" id="KW-0418">Kinase</keyword>
<evidence type="ECO:0000256" key="13">
    <source>
        <dbReference type="ARBA" id="ARBA00022777"/>
    </source>
</evidence>
<dbReference type="Pfam" id="PF00381">
    <property type="entry name" value="PTS-HPr"/>
    <property type="match status" value="1"/>
</dbReference>
<evidence type="ECO:0000256" key="6">
    <source>
        <dbReference type="ARBA" id="ARBA00007837"/>
    </source>
</evidence>
<evidence type="ECO:0000256" key="10">
    <source>
        <dbReference type="ARBA" id="ARBA00022679"/>
    </source>
</evidence>
<dbReference type="RefSeq" id="WP_119086959.1">
    <property type="nucleotide sequence ID" value="NZ_QXIV01000009.1"/>
</dbReference>
<dbReference type="InterPro" id="IPR000032">
    <property type="entry name" value="HPr-like"/>
</dbReference>
<dbReference type="CDD" id="cd00367">
    <property type="entry name" value="PTS-HPr_like"/>
    <property type="match status" value="1"/>
</dbReference>
<evidence type="ECO:0000256" key="3">
    <source>
        <dbReference type="ARBA" id="ARBA00001946"/>
    </source>
</evidence>
<dbReference type="Gene3D" id="3.30.1340.10">
    <property type="entry name" value="HPr-like"/>
    <property type="match status" value="1"/>
</dbReference>
<dbReference type="InterPro" id="IPR004701">
    <property type="entry name" value="PTS_EIIA_man-typ"/>
</dbReference>
<dbReference type="Pfam" id="PF03610">
    <property type="entry name" value="EIIA-man"/>
    <property type="match status" value="1"/>
</dbReference>
<dbReference type="InterPro" id="IPR040442">
    <property type="entry name" value="Pyrv_kinase-like_dom_sf"/>
</dbReference>
<evidence type="ECO:0000256" key="7">
    <source>
        <dbReference type="ARBA" id="ARBA00022448"/>
    </source>
</evidence>
<keyword evidence="9" id="KW-0762">Sugar transport</keyword>
<dbReference type="Gene3D" id="3.20.20.60">
    <property type="entry name" value="Phosphoenolpyruvate-binding domains"/>
    <property type="match status" value="1"/>
</dbReference>
<comment type="subunit">
    <text evidence="15">Homodimer. The dihydroxyacetone kinase complex is composed of a homodimer of DhaM, a homodimer of DhaK and the subunit DhaL.</text>
</comment>
<dbReference type="PRINTS" id="PR01736">
    <property type="entry name" value="PHPHTRNFRASE"/>
</dbReference>
<dbReference type="GO" id="GO:0047324">
    <property type="term" value="F:phosphoenolpyruvate-glycerone phosphotransferase activity"/>
    <property type="evidence" value="ECO:0007669"/>
    <property type="project" value="UniProtKB-EC"/>
</dbReference>
<dbReference type="InterPro" id="IPR015813">
    <property type="entry name" value="Pyrv/PenolPyrv_kinase-like_dom"/>
</dbReference>
<dbReference type="SUPFAM" id="SSF55594">
    <property type="entry name" value="HPr-like"/>
    <property type="match status" value="1"/>
</dbReference>
<comment type="subcellular location">
    <subcellularLocation>
        <location evidence="5">Cytoplasm</location>
    </subcellularLocation>
</comment>
<dbReference type="InterPro" id="IPR036662">
    <property type="entry name" value="PTS_EIIA_man-typ_sf"/>
</dbReference>
<dbReference type="Gene3D" id="3.50.30.10">
    <property type="entry name" value="Phosphohistidine domain"/>
    <property type="match status" value="1"/>
</dbReference>
<keyword evidence="10 18" id="KW-0808">Transferase</keyword>
<dbReference type="GO" id="GO:0009401">
    <property type="term" value="P:phosphoenolpyruvate-dependent sugar phosphotransferase system"/>
    <property type="evidence" value="ECO:0007669"/>
    <property type="project" value="UniProtKB-KW"/>
</dbReference>
<dbReference type="InterPro" id="IPR018274">
    <property type="entry name" value="PEP_util_AS"/>
</dbReference>
<evidence type="ECO:0000256" key="9">
    <source>
        <dbReference type="ARBA" id="ARBA00022597"/>
    </source>
</evidence>
<dbReference type="SUPFAM" id="SSF52009">
    <property type="entry name" value="Phosphohistidine domain"/>
    <property type="match status" value="1"/>
</dbReference>
<dbReference type="InterPro" id="IPR012844">
    <property type="entry name" value="DhaM_N"/>
</dbReference>
<evidence type="ECO:0000256" key="4">
    <source>
        <dbReference type="ARBA" id="ARBA00002788"/>
    </source>
</evidence>
<gene>
    <name evidence="18" type="primary">ptsP</name>
    <name evidence="18" type="ORF">SMC3_01645</name>
</gene>
<dbReference type="InterPro" id="IPR036637">
    <property type="entry name" value="Phosphohistidine_dom_sf"/>
</dbReference>
<dbReference type="NCBIfam" id="TIGR02364">
    <property type="entry name" value="dha_pts"/>
    <property type="match status" value="1"/>
</dbReference>
<evidence type="ECO:0000313" key="18">
    <source>
        <dbReference type="EMBL" id="RIE14599.1"/>
    </source>
</evidence>
<dbReference type="Pfam" id="PF00391">
    <property type="entry name" value="PEP-utilizers"/>
    <property type="match status" value="1"/>
</dbReference>
<feature type="domain" description="PTS EIIA type-4" evidence="16">
    <location>
        <begin position="1"/>
        <end position="133"/>
    </location>
</feature>
<evidence type="ECO:0000256" key="8">
    <source>
        <dbReference type="ARBA" id="ARBA00022490"/>
    </source>
</evidence>
<dbReference type="GO" id="GO:0046872">
    <property type="term" value="F:metal ion binding"/>
    <property type="evidence" value="ECO:0007669"/>
    <property type="project" value="UniProtKB-KW"/>
</dbReference>
<evidence type="ECO:0000256" key="5">
    <source>
        <dbReference type="ARBA" id="ARBA00004496"/>
    </source>
</evidence>
<evidence type="ECO:0000259" key="17">
    <source>
        <dbReference type="PROSITE" id="PS51350"/>
    </source>
</evidence>
<comment type="catalytic activity">
    <reaction evidence="2">
        <text>dihydroxyacetone + phosphoenolpyruvate = dihydroxyacetone phosphate + pyruvate</text>
        <dbReference type="Rhea" id="RHEA:18381"/>
        <dbReference type="ChEBI" id="CHEBI:15361"/>
        <dbReference type="ChEBI" id="CHEBI:16016"/>
        <dbReference type="ChEBI" id="CHEBI:57642"/>
        <dbReference type="ChEBI" id="CHEBI:58702"/>
        <dbReference type="EC" id="2.7.1.121"/>
    </reaction>
</comment>
<dbReference type="SUPFAM" id="SSF53062">
    <property type="entry name" value="PTS system fructose IIA component-like"/>
    <property type="match status" value="1"/>
</dbReference>
<dbReference type="PROSITE" id="PS00369">
    <property type="entry name" value="PTS_HPR_HIS"/>
    <property type="match status" value="1"/>
</dbReference>
<dbReference type="PROSITE" id="PS00742">
    <property type="entry name" value="PEP_ENZYMES_2"/>
    <property type="match status" value="1"/>
</dbReference>
<dbReference type="PANTHER" id="PTHR46244">
    <property type="entry name" value="PHOSPHOENOLPYRUVATE-PROTEIN PHOSPHOTRANSFERASE"/>
    <property type="match status" value="1"/>
</dbReference>
<evidence type="ECO:0000256" key="15">
    <source>
        <dbReference type="ARBA" id="ARBA00046577"/>
    </source>
</evidence>
<keyword evidence="18" id="KW-0670">Pyruvate</keyword>
<comment type="function">
    <text evidence="4">Component of the dihydroxyacetone kinase complex, which is responsible for the phosphoenolpyruvate (PEP)-dependent phosphorylation of dihydroxyacetone. DhaM serves as the phosphoryl donor. Is phosphorylated by phosphoenolpyruvate in an EI- and HPr-dependent reaction, and a phosphorelay system on histidine residues finally leads to phosphoryl transfer to DhaL and dihydroxyacetone.</text>
</comment>
<feature type="domain" description="HPr" evidence="17">
    <location>
        <begin position="157"/>
        <end position="247"/>
    </location>
</feature>
<keyword evidence="12" id="KW-0479">Metal-binding</keyword>
<dbReference type="InterPro" id="IPR023151">
    <property type="entry name" value="PEP_util_CS"/>
</dbReference>
<dbReference type="AlphaFoldDB" id="A0A398DL68"/>
<dbReference type="InterPro" id="IPR008279">
    <property type="entry name" value="PEP-util_enz_mobile_dom"/>
</dbReference>
<dbReference type="PROSITE" id="PS00370">
    <property type="entry name" value="PEP_ENZYMES_PHOS_SITE"/>
    <property type="match status" value="1"/>
</dbReference>
<dbReference type="PANTHER" id="PTHR46244:SF6">
    <property type="entry name" value="PHOSPHOENOLPYRUVATE-PROTEIN PHOSPHOTRANSFERASE"/>
    <property type="match status" value="1"/>
</dbReference>
<dbReference type="Gene3D" id="3.40.50.510">
    <property type="entry name" value="Phosphotransferase system, mannose-type IIA component"/>
    <property type="match status" value="1"/>
</dbReference>
<dbReference type="Proteomes" id="UP000266042">
    <property type="component" value="Unassembled WGS sequence"/>
</dbReference>
<evidence type="ECO:0000256" key="12">
    <source>
        <dbReference type="ARBA" id="ARBA00022723"/>
    </source>
</evidence>
<dbReference type="InterPro" id="IPR050499">
    <property type="entry name" value="PEP-utilizing_PTS_enzyme"/>
</dbReference>
<sequence length="839" mass="89222">MVNLVLVSHSPSLARGAAELARLMTQQSPLIIATAAGTGDENSPLGTNAEEIAKAMEEAYSDDGVLVLMDMGSAVLSAEMALEFLSPDKKAKFMLSSAPIVEGAVSAAVQASLGGNLEQVRAEAVGSLGNKAAQLSAPEESNVAQAQASSEAVPGSTVDAVIEIRNRLGLHARPAATFVQTTGRFASKIQLARTDNETQRSNAKSINAVASMGVRRGETVHVWAEGPDAAAAIDALKKAAENDFGEAEEAAVSTATVPVASAERSSKRFDGGLIGIPASPGYAAGPAIILKLAEPEIKQRTIDDPEVEWERLSKALDAVRASTQQLRRQISTSATEYDAAIFDAHLMFLNDPDLLEKVRLAILDGHKNAEWAWSEAIQVALVEYRKIEDDYMRARAVDVADIGRQVLIQLNGRAVALNIPSPGILIAVDLSPSDTARLDRAMVLGVCTEMGGPTSHSAILARTLGIPAVLGCGEAIGEIAEGTPLVVDGSTGQVWISPSAQISSVYQEKIAEWRNLQALARQTSRAPAISKDGIAVEIVANIGSAKDARTALDSGADGVGLLRSEFLFLGRLDTPEEEEQFAAYQEIAEVMEGRPLVIRTLDVGGDKPLAYLPQKEEQNPFLGKRALRLCLDKPDFFKAQLRAILRVSAGHNIKIMFPMVADIAELRRALSLLEEAREEVLRRGILTAPKVDVGIMVEIPSAALLAPVFAREVDFFSIGTNDLTQYTMAAERGNVDVAYLQDALHPAVLRLIDRTIRAADEAGKWVGVCGELAGDPVAIPILLGLGVKELSMAPGSIPAAKSLARTLDIARLRDFARESLGLESATAVRILAKERLGLQ</sequence>
<evidence type="ECO:0000256" key="14">
    <source>
        <dbReference type="ARBA" id="ARBA00022842"/>
    </source>
</evidence>
<keyword evidence="7" id="KW-0813">Transport</keyword>
<dbReference type="PROSITE" id="PS51350">
    <property type="entry name" value="PTS_HPR_DOM"/>
    <property type="match status" value="1"/>
</dbReference>
<dbReference type="NCBIfam" id="TIGR01417">
    <property type="entry name" value="PTS_I_fam"/>
    <property type="match status" value="1"/>
</dbReference>
<dbReference type="PROSITE" id="PS51096">
    <property type="entry name" value="PTS_EIIA_TYPE_4"/>
    <property type="match status" value="1"/>
</dbReference>
<keyword evidence="11" id="KW-0598">Phosphotransferase system</keyword>
<dbReference type="EC" id="2.7.3.9" evidence="18"/>
<dbReference type="GO" id="GO:0008965">
    <property type="term" value="F:phosphoenolpyruvate-protein phosphotransferase activity"/>
    <property type="evidence" value="ECO:0007669"/>
    <property type="project" value="UniProtKB-EC"/>
</dbReference>
<comment type="catalytic activity">
    <reaction evidence="1">
        <text>L-histidyl-[protein] + phosphoenolpyruvate = N(pros)-phospho-L-histidyl-[protein] + pyruvate</text>
        <dbReference type="Rhea" id="RHEA:23880"/>
        <dbReference type="Rhea" id="RHEA-COMP:9745"/>
        <dbReference type="Rhea" id="RHEA-COMP:9746"/>
        <dbReference type="ChEBI" id="CHEBI:15361"/>
        <dbReference type="ChEBI" id="CHEBI:29979"/>
        <dbReference type="ChEBI" id="CHEBI:58702"/>
        <dbReference type="ChEBI" id="CHEBI:64837"/>
        <dbReference type="EC" id="2.7.3.9"/>
    </reaction>
</comment>
<organism evidence="18 19">
    <name type="scientific">Candidatus Cryosericum hinesii</name>
    <dbReference type="NCBI Taxonomy" id="2290915"/>
    <lineage>
        <taxon>Bacteria</taxon>
        <taxon>Pseudomonadati</taxon>
        <taxon>Caldisericota/Cryosericota group</taxon>
        <taxon>Candidatus Cryosericota</taxon>
        <taxon>Candidatus Cryosericia</taxon>
        <taxon>Candidatus Cryosericales</taxon>
        <taxon>Candidatus Cryosericaceae</taxon>
        <taxon>Candidatus Cryosericum</taxon>
    </lineage>
</organism>
<dbReference type="GO" id="GO:0005737">
    <property type="term" value="C:cytoplasm"/>
    <property type="evidence" value="ECO:0007669"/>
    <property type="project" value="UniProtKB-SubCell"/>
</dbReference>
<comment type="similarity">
    <text evidence="6">Belongs to the PEP-utilizing enzyme family.</text>
</comment>
<evidence type="ECO:0000256" key="2">
    <source>
        <dbReference type="ARBA" id="ARBA00001113"/>
    </source>
</evidence>
<dbReference type="SUPFAM" id="SSF51621">
    <property type="entry name" value="Phosphoenolpyruvate/pyruvate domain"/>
    <property type="match status" value="1"/>
</dbReference>
<dbReference type="PRINTS" id="PR00107">
    <property type="entry name" value="PHOSPHOCPHPR"/>
</dbReference>
<keyword evidence="8" id="KW-0963">Cytoplasm</keyword>
<dbReference type="EMBL" id="QXIW01000010">
    <property type="protein sequence ID" value="RIE14599.1"/>
    <property type="molecule type" value="Genomic_DNA"/>
</dbReference>
<accession>A0A398DL68</accession>
<evidence type="ECO:0000259" key="16">
    <source>
        <dbReference type="PROSITE" id="PS51096"/>
    </source>
</evidence>
<evidence type="ECO:0000256" key="11">
    <source>
        <dbReference type="ARBA" id="ARBA00022683"/>
    </source>
</evidence>
<evidence type="ECO:0000256" key="1">
    <source>
        <dbReference type="ARBA" id="ARBA00000683"/>
    </source>
</evidence>
<protein>
    <submittedName>
        <fullName evidence="18">Phosphoenolpyruvate--protein phosphotransferase</fullName>
        <ecNumber evidence="18">2.7.3.9</ecNumber>
    </submittedName>
</protein>
<comment type="cofactor">
    <cofactor evidence="3">
        <name>Mg(2+)</name>
        <dbReference type="ChEBI" id="CHEBI:18420"/>
    </cofactor>
</comment>
<dbReference type="Pfam" id="PF02896">
    <property type="entry name" value="PEP-utilizers_C"/>
    <property type="match status" value="1"/>
</dbReference>
<comment type="caution">
    <text evidence="18">The sequence shown here is derived from an EMBL/GenBank/DDBJ whole genome shotgun (WGS) entry which is preliminary data.</text>
</comment>
<name>A0A398DL68_9BACT</name>
<proteinExistence type="inferred from homology"/>
<dbReference type="InterPro" id="IPR006318">
    <property type="entry name" value="PTS_EI-like"/>
</dbReference>
<reference evidence="18 19" key="1">
    <citation type="submission" date="2018-09" db="EMBL/GenBank/DDBJ databases">
        <title>Discovery and Ecogenomic Context for Candidatus Cryosericales, a Global Caldiserica Order Active in Thawing Permafrost.</title>
        <authorList>
            <person name="Martinez M.A."/>
            <person name="Woodcroft B.J."/>
            <person name="Ignacio Espinoza J.C."/>
            <person name="Zayed A."/>
            <person name="Singleton C.M."/>
            <person name="Boyd J."/>
            <person name="Li Y.-F."/>
            <person name="Purvine S."/>
            <person name="Maughan H."/>
            <person name="Hodgkins S.B."/>
            <person name="Anderson D."/>
            <person name="Sederholm M."/>
            <person name="Temperton B."/>
            <person name="Saleska S.R."/>
            <person name="Tyson G.W."/>
            <person name="Rich V.I."/>
        </authorList>
    </citation>
    <scope>NUCLEOTIDE SEQUENCE [LARGE SCALE GENOMIC DNA]</scope>
    <source>
        <strain evidence="18 19">SMC3</strain>
    </source>
</reference>
<dbReference type="InterPro" id="IPR000121">
    <property type="entry name" value="PEP_util_C"/>
</dbReference>
<dbReference type="SUPFAM" id="SSF47831">
    <property type="entry name" value="Enzyme I of the PEP:sugar phosphotransferase system HPr-binding (sub)domain"/>
    <property type="match status" value="1"/>
</dbReference>
<dbReference type="Gene3D" id="1.10.274.10">
    <property type="entry name" value="PtsI, HPr-binding domain"/>
    <property type="match status" value="1"/>
</dbReference>
<dbReference type="NCBIfam" id="TIGR01003">
    <property type="entry name" value="PTS_HPr_family"/>
    <property type="match status" value="1"/>
</dbReference>
<dbReference type="GO" id="GO:0016020">
    <property type="term" value="C:membrane"/>
    <property type="evidence" value="ECO:0007669"/>
    <property type="project" value="InterPro"/>
</dbReference>
<dbReference type="InterPro" id="IPR036618">
    <property type="entry name" value="PtsI_HPr-bd_sf"/>
</dbReference>
<dbReference type="Pfam" id="PF05524">
    <property type="entry name" value="PEP-utilisers_N"/>
    <property type="match status" value="1"/>
</dbReference>
<dbReference type="InterPro" id="IPR035895">
    <property type="entry name" value="HPr-like_sf"/>
</dbReference>
<dbReference type="InterPro" id="IPR001020">
    <property type="entry name" value="PTS_HPr_His_P_site"/>
</dbReference>